<sequence>MVIVKPYGRMVICPAATPCHHPPDTTTWTTMRTIATAALTAALIVTSAAPAAAEPAPADLDAYIEASLERNGVPGAAWAVVSADGVEHTAAHGTDGNGDPVTETSPFLWGSVAKPVTATTVMTLVEDGRIDLDEPAATYLPDFTLADSGRSGRITVRHLLEQTSGIPEGTGITDRFDAAEDPYGQAVADLAVAETFAEPGTEFEYASANYLVLGAIVQAVSGMPYEDYLREAVLEPTGMNGAIATAEAAQAVPDGHAYVFGQATAIDAPFDPTGPSYGYLGGTVDDLARFAMMQLGKGAIGETRVLEPESVELAQTPAAAMNERVGYGLGWKIGDGNADLGTTTVFHTGGAPGYSAAIVLLPELDRAVVIAQNAYGYFQDGALIGPVFGAARIVAGGAAELPEGDGLYVWALAIVLSLLAAAALVTVWTLVRLRRAPKRIVPAWRVWIGMGCWAVGGLALAYAMGVALPGLAPSRVLFTLMMPDVAWSATALAIAALAVVAAKLWAGSVRLRRGARAPESAGG</sequence>
<organism evidence="3 4">
    <name type="scientific">Glycomyces buryatensis</name>
    <dbReference type="NCBI Taxonomy" id="2570927"/>
    <lineage>
        <taxon>Bacteria</taxon>
        <taxon>Bacillati</taxon>
        <taxon>Actinomycetota</taxon>
        <taxon>Actinomycetes</taxon>
        <taxon>Glycomycetales</taxon>
        <taxon>Glycomycetaceae</taxon>
        <taxon>Glycomyces</taxon>
    </lineage>
</organism>
<comment type="caution">
    <text evidence="3">The sequence shown here is derived from an EMBL/GenBank/DDBJ whole genome shotgun (WGS) entry which is preliminary data.</text>
</comment>
<feature type="transmembrane region" description="Helical" evidence="1">
    <location>
        <begin position="443"/>
        <end position="465"/>
    </location>
</feature>
<dbReference type="PANTHER" id="PTHR46825:SF9">
    <property type="entry name" value="BETA-LACTAMASE-RELATED DOMAIN-CONTAINING PROTEIN"/>
    <property type="match status" value="1"/>
</dbReference>
<protein>
    <submittedName>
        <fullName evidence="3">Beta-lactamase family protein</fullName>
    </submittedName>
</protein>
<dbReference type="OrthoDB" id="3174977at2"/>
<gene>
    <name evidence="3" type="ORF">FAB82_25570</name>
</gene>
<keyword evidence="1" id="KW-1133">Transmembrane helix</keyword>
<reference evidence="3 4" key="2">
    <citation type="submission" date="2019-05" db="EMBL/GenBank/DDBJ databases">
        <title>Glycomyces buryatensis sp. nov.</title>
        <authorList>
            <person name="Nikitina E."/>
        </authorList>
    </citation>
    <scope>NUCLEOTIDE SEQUENCE [LARGE SCALE GENOMIC DNA]</scope>
    <source>
        <strain evidence="3 4">18</strain>
    </source>
</reference>
<feature type="transmembrane region" description="Helical" evidence="1">
    <location>
        <begin position="407"/>
        <end position="431"/>
    </location>
</feature>
<accession>A0A4S8PZ28</accession>
<evidence type="ECO:0000256" key="1">
    <source>
        <dbReference type="SAM" id="Phobius"/>
    </source>
</evidence>
<dbReference type="Pfam" id="PF00144">
    <property type="entry name" value="Beta-lactamase"/>
    <property type="match status" value="1"/>
</dbReference>
<keyword evidence="4" id="KW-1185">Reference proteome</keyword>
<keyword evidence="1" id="KW-0812">Transmembrane</keyword>
<dbReference type="AlphaFoldDB" id="A0A4S8PZ28"/>
<proteinExistence type="predicted"/>
<keyword evidence="1" id="KW-0472">Membrane</keyword>
<dbReference type="InterPro" id="IPR050491">
    <property type="entry name" value="AmpC-like"/>
</dbReference>
<dbReference type="SUPFAM" id="SSF56601">
    <property type="entry name" value="beta-lactamase/transpeptidase-like"/>
    <property type="match status" value="1"/>
</dbReference>
<feature type="domain" description="Beta-lactamase-related" evidence="2">
    <location>
        <begin position="60"/>
        <end position="376"/>
    </location>
</feature>
<dbReference type="Proteomes" id="UP000308760">
    <property type="component" value="Unassembled WGS sequence"/>
</dbReference>
<dbReference type="Gene3D" id="3.40.710.10">
    <property type="entry name" value="DD-peptidase/beta-lactamase superfamily"/>
    <property type="match status" value="1"/>
</dbReference>
<dbReference type="EMBL" id="STGY01000083">
    <property type="protein sequence ID" value="THV33509.1"/>
    <property type="molecule type" value="Genomic_DNA"/>
</dbReference>
<dbReference type="InterPro" id="IPR012338">
    <property type="entry name" value="Beta-lactam/transpept-like"/>
</dbReference>
<name>A0A4S8PZ28_9ACTN</name>
<dbReference type="PANTHER" id="PTHR46825">
    <property type="entry name" value="D-ALANYL-D-ALANINE-CARBOXYPEPTIDASE/ENDOPEPTIDASE AMPH"/>
    <property type="match status" value="1"/>
</dbReference>
<dbReference type="InterPro" id="IPR001466">
    <property type="entry name" value="Beta-lactam-related"/>
</dbReference>
<feature type="transmembrane region" description="Helical" evidence="1">
    <location>
        <begin position="485"/>
        <end position="506"/>
    </location>
</feature>
<evidence type="ECO:0000313" key="4">
    <source>
        <dbReference type="Proteomes" id="UP000308760"/>
    </source>
</evidence>
<evidence type="ECO:0000259" key="2">
    <source>
        <dbReference type="Pfam" id="PF00144"/>
    </source>
</evidence>
<reference evidence="4" key="1">
    <citation type="submission" date="2019-04" db="EMBL/GenBank/DDBJ databases">
        <title>Nocardioides xinjiangensis sp. nov.</title>
        <authorList>
            <person name="Liu S."/>
        </authorList>
    </citation>
    <scope>NUCLEOTIDE SEQUENCE [LARGE SCALE GENOMIC DNA]</scope>
    <source>
        <strain evidence="4">18</strain>
    </source>
</reference>
<evidence type="ECO:0000313" key="3">
    <source>
        <dbReference type="EMBL" id="THV33509.1"/>
    </source>
</evidence>